<dbReference type="OrthoDB" id="9801455at2"/>
<organism evidence="5 6">
    <name type="scientific">Clostridium thermosuccinogenes</name>
    <dbReference type="NCBI Taxonomy" id="84032"/>
    <lineage>
        <taxon>Bacteria</taxon>
        <taxon>Bacillati</taxon>
        <taxon>Bacillota</taxon>
        <taxon>Clostridia</taxon>
        <taxon>Eubacteriales</taxon>
        <taxon>Clostridiaceae</taxon>
        <taxon>Clostridium</taxon>
    </lineage>
</organism>
<dbReference type="EMBL" id="NIOJ01000072">
    <property type="protein sequence ID" value="PNT95207.1"/>
    <property type="molecule type" value="Genomic_DNA"/>
</dbReference>
<reference evidence="5 6" key="1">
    <citation type="submission" date="2017-06" db="EMBL/GenBank/DDBJ databases">
        <title>Investigating the central metabolism of Clostridium thermosuccinogenes.</title>
        <authorList>
            <person name="Koendjbiharie J.G."/>
            <person name="van Kranenburg R."/>
        </authorList>
    </citation>
    <scope>NUCLEOTIDE SEQUENCE [LARGE SCALE GENOMIC DNA]</scope>
    <source>
        <strain evidence="5 6">DSM 5806</strain>
    </source>
</reference>
<dbReference type="PANTHER" id="PTHR42812">
    <property type="entry name" value="BETA-XYLOSIDASE"/>
    <property type="match status" value="1"/>
</dbReference>
<dbReference type="Gene3D" id="2.60.120.260">
    <property type="entry name" value="Galactose-binding domain-like"/>
    <property type="match status" value="1"/>
</dbReference>
<keyword evidence="2" id="KW-0378">Hydrolase</keyword>
<dbReference type="SUPFAM" id="SSF75005">
    <property type="entry name" value="Arabinanase/levansucrase/invertase"/>
    <property type="match status" value="1"/>
</dbReference>
<dbReference type="PROSITE" id="PS51257">
    <property type="entry name" value="PROKAR_LIPOPROTEIN"/>
    <property type="match status" value="1"/>
</dbReference>
<evidence type="ECO:0000256" key="3">
    <source>
        <dbReference type="ARBA" id="ARBA00023295"/>
    </source>
</evidence>
<name>A0A2K2F7W9_9CLOT</name>
<evidence type="ECO:0000313" key="6">
    <source>
        <dbReference type="Proteomes" id="UP000236151"/>
    </source>
</evidence>
<dbReference type="Gene3D" id="2.115.10.20">
    <property type="entry name" value="Glycosyl hydrolase domain, family 43"/>
    <property type="match status" value="1"/>
</dbReference>
<keyword evidence="4" id="KW-0732">Signal</keyword>
<dbReference type="InterPro" id="IPR006710">
    <property type="entry name" value="Glyco_hydro_43"/>
</dbReference>
<gene>
    <name evidence="5" type="ORF">CDQ84_17485</name>
</gene>
<dbReference type="PANTHER" id="PTHR42812:SF12">
    <property type="entry name" value="BETA-XYLOSIDASE-RELATED"/>
    <property type="match status" value="1"/>
</dbReference>
<dbReference type="AlphaFoldDB" id="A0A2K2F7W9"/>
<dbReference type="GO" id="GO:0004553">
    <property type="term" value="F:hydrolase activity, hydrolyzing O-glycosyl compounds"/>
    <property type="evidence" value="ECO:0007669"/>
    <property type="project" value="InterPro"/>
</dbReference>
<dbReference type="KEGG" id="cthd:CDO33_02435"/>
<comment type="similarity">
    <text evidence="1">Belongs to the glycosyl hydrolase 43 family.</text>
</comment>
<dbReference type="InterPro" id="IPR008979">
    <property type="entry name" value="Galactose-bd-like_sf"/>
</dbReference>
<dbReference type="GO" id="GO:0005975">
    <property type="term" value="P:carbohydrate metabolic process"/>
    <property type="evidence" value="ECO:0007669"/>
    <property type="project" value="InterPro"/>
</dbReference>
<comment type="caution">
    <text evidence="5">The sequence shown here is derived from an EMBL/GenBank/DDBJ whole genome shotgun (WGS) entry which is preliminary data.</text>
</comment>
<evidence type="ECO:0008006" key="7">
    <source>
        <dbReference type="Google" id="ProtNLM"/>
    </source>
</evidence>
<dbReference type="Pfam" id="PF04616">
    <property type="entry name" value="Glyco_hydro_43"/>
    <property type="match status" value="1"/>
</dbReference>
<dbReference type="InterPro" id="IPR023296">
    <property type="entry name" value="Glyco_hydro_beta-prop_sf"/>
</dbReference>
<feature type="chain" id="PRO_5039411274" description="3-keto-disaccharide hydrolase domain-containing protein" evidence="4">
    <location>
        <begin position="22"/>
        <end position="840"/>
    </location>
</feature>
<dbReference type="Proteomes" id="UP000236151">
    <property type="component" value="Unassembled WGS sequence"/>
</dbReference>
<evidence type="ECO:0000256" key="1">
    <source>
        <dbReference type="ARBA" id="ARBA00009865"/>
    </source>
</evidence>
<keyword evidence="6" id="KW-1185">Reference proteome</keyword>
<evidence type="ECO:0000256" key="4">
    <source>
        <dbReference type="SAM" id="SignalP"/>
    </source>
</evidence>
<evidence type="ECO:0000256" key="2">
    <source>
        <dbReference type="ARBA" id="ARBA00022801"/>
    </source>
</evidence>
<dbReference type="SUPFAM" id="SSF49785">
    <property type="entry name" value="Galactose-binding domain-like"/>
    <property type="match status" value="1"/>
</dbReference>
<proteinExistence type="inferred from homology"/>
<dbReference type="Gene3D" id="2.60.120.560">
    <property type="entry name" value="Exo-inulinase, domain 1"/>
    <property type="match status" value="1"/>
</dbReference>
<accession>A0A2K2F7W9</accession>
<feature type="signal peptide" evidence="4">
    <location>
        <begin position="1"/>
        <end position="21"/>
    </location>
</feature>
<dbReference type="RefSeq" id="WP_103083032.1">
    <property type="nucleotide sequence ID" value="NZ_CP021850.1"/>
</dbReference>
<keyword evidence="3" id="KW-0326">Glycosidase</keyword>
<protein>
    <recommendedName>
        <fullName evidence="7">3-keto-disaccharide hydrolase domain-containing protein</fullName>
    </recommendedName>
</protein>
<evidence type="ECO:0000313" key="5">
    <source>
        <dbReference type="EMBL" id="PNT95207.1"/>
    </source>
</evidence>
<dbReference type="InterPro" id="IPR051795">
    <property type="entry name" value="Glycosyl_Hydrlase_43"/>
</dbReference>
<sequence length="840" mass="93517">MKFIRCLRAIAVVLSIQMLLASLIGCDSGQSDNREVDERMAEKIPYEFKVAETYKNPMEIAGQHGVCQYTAGKEYGIGDPFVMRYNGKYYLYPSSCENKVKVFESTDLVNWEYKGYVTEGSDVYFAYAPEVVYYDGMFYMTTSPEGKGHYILKSESPLGPFKRITDNFGHVIDGSFWIDDDDRLLFIFPEASIIKAAEIDTKTMLPVAKRTHFNATLKGWTEGPGIFRRGEYHYLTYTGNHVLSRGYRVAYSYTKGNNPLGQYIMPEDNILYIRSEHDDEYTGLGHSSNVIGPDLDSIYAPYHNLVGLAGPQRRYCLDRLLTNGSVVYSTGPTSFDVPIPAMPEIYGWLDDPKDTAAEKHFVINDDGVTSKNEVQDVFTAEYNFRLDGSEKSPVDLKFGIKGASWWAVRVDTEKNTLSLLSVEDGNEKTIASEKIHVSHGYTRLCTVRVENTAAVSYIYFNSARKLTVKNAGITGGKIGASGKGVTFGYIGANSDALGSGDYDAVKNIPGKFAAMHYIKGENRGFNISKAALKPEGIRYGEKENSILNKDGSYSLVLDTPGDYVVYPVNVSNDGMYSVGAKLAPESSGAVYELIMDGDTEQTYRFTVPETEGVKTDNVSVNLGTLPLKAGFHTMTLRLLKGEMKINMFEFYSSAKEPWAYKSVFKINEDRKDWIFYGPWRMSSGKLTIGEGNSGFALIGETGMNDYVIEADVDIPRKGAGDSGLMFRVTNPSIMEHQVRESFIGYGISIGDGSITLSKYNYGKIGNSQIVSIKEIKGSDKVKLKVVVSNNIFRIYINDQEKPVLEYMDAQAWLHGKVGFYSFGKELTVNNLSVVSIDNEK</sequence>